<dbReference type="InterPro" id="IPR001841">
    <property type="entry name" value="Znf_RING"/>
</dbReference>
<dbReference type="EMBL" id="JAIWQS010000085">
    <property type="protein sequence ID" value="KAJ8747766.1"/>
    <property type="molecule type" value="Genomic_DNA"/>
</dbReference>
<proteinExistence type="predicted"/>
<dbReference type="Gene3D" id="3.30.40.10">
    <property type="entry name" value="Zinc/RING finger domain, C3HC4 (zinc finger)"/>
    <property type="match status" value="1"/>
</dbReference>
<organism evidence="6 7">
    <name type="scientific">Erythroxylum novogranatense</name>
    <dbReference type="NCBI Taxonomy" id="1862640"/>
    <lineage>
        <taxon>Eukaryota</taxon>
        <taxon>Viridiplantae</taxon>
        <taxon>Streptophyta</taxon>
        <taxon>Embryophyta</taxon>
        <taxon>Tracheophyta</taxon>
        <taxon>Spermatophyta</taxon>
        <taxon>Magnoliopsida</taxon>
        <taxon>eudicotyledons</taxon>
        <taxon>Gunneridae</taxon>
        <taxon>Pentapetalae</taxon>
        <taxon>rosids</taxon>
        <taxon>fabids</taxon>
        <taxon>Malpighiales</taxon>
        <taxon>Erythroxylaceae</taxon>
        <taxon>Erythroxylum</taxon>
    </lineage>
</organism>
<evidence type="ECO:0000256" key="4">
    <source>
        <dbReference type="PROSITE-ProRule" id="PRU00175"/>
    </source>
</evidence>
<feature type="domain" description="RING-type" evidence="5">
    <location>
        <begin position="54"/>
        <end position="96"/>
    </location>
</feature>
<comment type="caution">
    <text evidence="6">The sequence shown here is derived from an EMBL/GenBank/DDBJ whole genome shotgun (WGS) entry which is preliminary data.</text>
</comment>
<dbReference type="PANTHER" id="PTHR45969:SF5">
    <property type="entry name" value="E3 UBIQUITIN-PROTEIN LIGASE RHA2A"/>
    <property type="match status" value="1"/>
</dbReference>
<keyword evidence="7" id="KW-1185">Reference proteome</keyword>
<evidence type="ECO:0000256" key="1">
    <source>
        <dbReference type="ARBA" id="ARBA00022723"/>
    </source>
</evidence>
<dbReference type="SMART" id="SM00184">
    <property type="entry name" value="RING"/>
    <property type="match status" value="1"/>
</dbReference>
<keyword evidence="3" id="KW-0862">Zinc</keyword>
<dbReference type="GO" id="GO:0008270">
    <property type="term" value="F:zinc ion binding"/>
    <property type="evidence" value="ECO:0007669"/>
    <property type="project" value="UniProtKB-KW"/>
</dbReference>
<evidence type="ECO:0000256" key="2">
    <source>
        <dbReference type="ARBA" id="ARBA00022771"/>
    </source>
</evidence>
<dbReference type="SUPFAM" id="SSF57850">
    <property type="entry name" value="RING/U-box"/>
    <property type="match status" value="1"/>
</dbReference>
<evidence type="ECO:0000259" key="5">
    <source>
        <dbReference type="PROSITE" id="PS50089"/>
    </source>
</evidence>
<dbReference type="AlphaFoldDB" id="A0AAV8S6U3"/>
<dbReference type="PROSITE" id="PS50089">
    <property type="entry name" value="ZF_RING_2"/>
    <property type="match status" value="1"/>
</dbReference>
<evidence type="ECO:0000256" key="3">
    <source>
        <dbReference type="ARBA" id="ARBA00022833"/>
    </source>
</evidence>
<dbReference type="Proteomes" id="UP001159364">
    <property type="component" value="Unassembled WGS sequence"/>
</dbReference>
<accession>A0AAV8S6U3</accession>
<keyword evidence="2 4" id="KW-0863">Zinc-finger</keyword>
<dbReference type="GO" id="GO:0061630">
    <property type="term" value="F:ubiquitin protein ligase activity"/>
    <property type="evidence" value="ECO:0007669"/>
    <property type="project" value="TreeGrafter"/>
</dbReference>
<dbReference type="PANTHER" id="PTHR45969">
    <property type="entry name" value="RING ZINC FINGER PROTEIN-RELATED"/>
    <property type="match status" value="1"/>
</dbReference>
<evidence type="ECO:0000313" key="7">
    <source>
        <dbReference type="Proteomes" id="UP001159364"/>
    </source>
</evidence>
<name>A0AAV8S6U3_9ROSI</name>
<evidence type="ECO:0000313" key="6">
    <source>
        <dbReference type="EMBL" id="KAJ8747766.1"/>
    </source>
</evidence>
<gene>
    <name evidence="6" type="ORF">K2173_012955</name>
</gene>
<reference evidence="6 7" key="1">
    <citation type="submission" date="2021-09" db="EMBL/GenBank/DDBJ databases">
        <title>Genomic insights and catalytic innovation underlie evolution of tropane alkaloids biosynthesis.</title>
        <authorList>
            <person name="Wang Y.-J."/>
            <person name="Tian T."/>
            <person name="Huang J.-P."/>
            <person name="Huang S.-X."/>
        </authorList>
    </citation>
    <scope>NUCLEOTIDE SEQUENCE [LARGE SCALE GENOMIC DNA]</scope>
    <source>
        <strain evidence="6">KIB-2018</strain>
        <tissue evidence="6">Leaf</tissue>
    </source>
</reference>
<sequence length="123" mass="13982">MGLQNQLNDISSDSIPLLLVALIANCQLKLNRLLSYKYCRVEGGGGEDRGASDCVVCLCTLRDGEQVRRLDCRHVFHKDCFDGWLDNLNFNCPLCRSPLVSDERVEFTHRRVGEDLMSWFSIS</sequence>
<dbReference type="Pfam" id="PF13639">
    <property type="entry name" value="zf-RING_2"/>
    <property type="match status" value="1"/>
</dbReference>
<dbReference type="GO" id="GO:0016567">
    <property type="term" value="P:protein ubiquitination"/>
    <property type="evidence" value="ECO:0007669"/>
    <property type="project" value="TreeGrafter"/>
</dbReference>
<keyword evidence="1" id="KW-0479">Metal-binding</keyword>
<dbReference type="InterPro" id="IPR013083">
    <property type="entry name" value="Znf_RING/FYVE/PHD"/>
</dbReference>
<protein>
    <recommendedName>
        <fullName evidence="5">RING-type domain-containing protein</fullName>
    </recommendedName>
</protein>